<evidence type="ECO:0000313" key="2">
    <source>
        <dbReference type="EMBL" id="SFK39552.1"/>
    </source>
</evidence>
<sequence length="283" mass="31567">MGQFDGGRTAVVPAAILSFRTAAPSTHLQVDLTMKRTWILQSMAAIALGGLLPGMAAAQVVNTLSAQEKAAGWQLLFNGRNLDGWHSYLEKSPGKDWTVDHGAIRLQKTGHDAPKDFADLVSNAEYGNFDLKLEWKMSPCADSGVMFHVHESPKYGATYETGPEMQIADLACTKPDSRVLNERSGDLFDLISSDVETVREGGQWNQFEIISDQGHLQFFQNGRKVIDTHLWTPDWNKLVASTKFKAWPDFGVFHSGHISLQGTEDKGAKPIRIWFRNIRIRRL</sequence>
<feature type="domain" description="3-keto-alpha-glucoside-1,2-lyase/3-keto-2-hydroxy-glucal hydratase" evidence="1">
    <location>
        <begin position="72"/>
        <end position="281"/>
    </location>
</feature>
<dbReference type="GO" id="GO:0016787">
    <property type="term" value="F:hydrolase activity"/>
    <property type="evidence" value="ECO:0007669"/>
    <property type="project" value="InterPro"/>
</dbReference>
<accession>A0A1I3Z645</accession>
<keyword evidence="3" id="KW-1185">Reference proteome</keyword>
<dbReference type="Pfam" id="PF06439">
    <property type="entry name" value="3keto-disac_hyd"/>
    <property type="match status" value="1"/>
</dbReference>
<reference evidence="3" key="1">
    <citation type="submission" date="2016-10" db="EMBL/GenBank/DDBJ databases">
        <authorList>
            <person name="Varghese N."/>
            <person name="Submissions S."/>
        </authorList>
    </citation>
    <scope>NUCLEOTIDE SEQUENCE [LARGE SCALE GENOMIC DNA]</scope>
    <source>
        <strain evidence="3">MO64</strain>
    </source>
</reference>
<dbReference type="AlphaFoldDB" id="A0A1I3Z645"/>
<evidence type="ECO:0000313" key="3">
    <source>
        <dbReference type="Proteomes" id="UP000198725"/>
    </source>
</evidence>
<protein>
    <recommendedName>
        <fullName evidence="1">3-keto-alpha-glucoside-1,2-lyase/3-keto-2-hydroxy-glucal hydratase domain-containing protein</fullName>
    </recommendedName>
</protein>
<dbReference type="EMBL" id="FOSR01000002">
    <property type="protein sequence ID" value="SFK39552.1"/>
    <property type="molecule type" value="Genomic_DNA"/>
</dbReference>
<evidence type="ECO:0000259" key="1">
    <source>
        <dbReference type="Pfam" id="PF06439"/>
    </source>
</evidence>
<proteinExistence type="predicted"/>
<dbReference type="InterPro" id="IPR010496">
    <property type="entry name" value="AL/BT2_dom"/>
</dbReference>
<organism evidence="2 3">
    <name type="scientific">Rhodanobacter glycinis</name>
    <dbReference type="NCBI Taxonomy" id="582702"/>
    <lineage>
        <taxon>Bacteria</taxon>
        <taxon>Pseudomonadati</taxon>
        <taxon>Pseudomonadota</taxon>
        <taxon>Gammaproteobacteria</taxon>
        <taxon>Lysobacterales</taxon>
        <taxon>Rhodanobacteraceae</taxon>
        <taxon>Rhodanobacter</taxon>
    </lineage>
</organism>
<dbReference type="Gene3D" id="2.60.120.560">
    <property type="entry name" value="Exo-inulinase, domain 1"/>
    <property type="match status" value="1"/>
</dbReference>
<name>A0A1I3Z645_9GAMM</name>
<gene>
    <name evidence="2" type="ORF">SAMN05192579_102227</name>
</gene>
<dbReference type="Proteomes" id="UP000198725">
    <property type="component" value="Unassembled WGS sequence"/>
</dbReference>